<evidence type="ECO:0000256" key="1">
    <source>
        <dbReference type="ARBA" id="ARBA00001974"/>
    </source>
</evidence>
<dbReference type="EMBL" id="CM017617">
    <property type="protein sequence ID" value="TYI16031.1"/>
    <property type="molecule type" value="Genomic_DNA"/>
</dbReference>
<protein>
    <submittedName>
        <fullName evidence="4">Uncharacterized protein</fullName>
    </submittedName>
</protein>
<name>A0A5D2PIA2_GOSTO</name>
<dbReference type="Proteomes" id="UP000322667">
    <property type="component" value="Chromosome A08"/>
</dbReference>
<reference evidence="4 5" key="1">
    <citation type="submission" date="2019-07" db="EMBL/GenBank/DDBJ databases">
        <title>WGS assembly of Gossypium tomentosum.</title>
        <authorList>
            <person name="Chen Z.J."/>
            <person name="Sreedasyam A."/>
            <person name="Ando A."/>
            <person name="Song Q."/>
            <person name="De L."/>
            <person name="Hulse-Kemp A."/>
            <person name="Ding M."/>
            <person name="Ye W."/>
            <person name="Kirkbride R."/>
            <person name="Jenkins J."/>
            <person name="Plott C."/>
            <person name="Lovell J."/>
            <person name="Lin Y.-M."/>
            <person name="Vaughn R."/>
            <person name="Liu B."/>
            <person name="Li W."/>
            <person name="Simpson S."/>
            <person name="Scheffler B."/>
            <person name="Saski C."/>
            <person name="Grover C."/>
            <person name="Hu G."/>
            <person name="Conover J."/>
            <person name="Carlson J."/>
            <person name="Shu S."/>
            <person name="Boston L."/>
            <person name="Williams M."/>
            <person name="Peterson D."/>
            <person name="Mcgee K."/>
            <person name="Jones D."/>
            <person name="Wendel J."/>
            <person name="Stelly D."/>
            <person name="Grimwood J."/>
            <person name="Schmutz J."/>
        </authorList>
    </citation>
    <scope>NUCLEOTIDE SEQUENCE [LARGE SCALE GENOMIC DNA]</scope>
    <source>
        <strain evidence="4">7179.01</strain>
    </source>
</reference>
<dbReference type="Gene3D" id="3.30.410.40">
    <property type="match status" value="1"/>
</dbReference>
<evidence type="ECO:0000313" key="4">
    <source>
        <dbReference type="EMBL" id="TYI16031.1"/>
    </source>
</evidence>
<evidence type="ECO:0000256" key="3">
    <source>
        <dbReference type="ARBA" id="ARBA00022827"/>
    </source>
</evidence>
<evidence type="ECO:0000313" key="5">
    <source>
        <dbReference type="Proteomes" id="UP000322667"/>
    </source>
</evidence>
<dbReference type="InterPro" id="IPR051871">
    <property type="entry name" value="GMC_Oxidoreductase-Related"/>
</dbReference>
<dbReference type="PANTHER" id="PTHR45968">
    <property type="entry name" value="OSJNBA0019K04.7 PROTEIN"/>
    <property type="match status" value="1"/>
</dbReference>
<organism evidence="4 5">
    <name type="scientific">Gossypium tomentosum</name>
    <name type="common">Hawaiian cotton</name>
    <name type="synonym">Gossypium sandvicense</name>
    <dbReference type="NCBI Taxonomy" id="34277"/>
    <lineage>
        <taxon>Eukaryota</taxon>
        <taxon>Viridiplantae</taxon>
        <taxon>Streptophyta</taxon>
        <taxon>Embryophyta</taxon>
        <taxon>Tracheophyta</taxon>
        <taxon>Spermatophyta</taxon>
        <taxon>Magnoliopsida</taxon>
        <taxon>eudicotyledons</taxon>
        <taxon>Gunneridae</taxon>
        <taxon>Pentapetalae</taxon>
        <taxon>rosids</taxon>
        <taxon>malvids</taxon>
        <taxon>Malvales</taxon>
        <taxon>Malvaceae</taxon>
        <taxon>Malvoideae</taxon>
        <taxon>Gossypium</taxon>
    </lineage>
</organism>
<dbReference type="Gene3D" id="3.50.50.60">
    <property type="entry name" value="FAD/NAD(P)-binding domain"/>
    <property type="match status" value="1"/>
</dbReference>
<comment type="cofactor">
    <cofactor evidence="1">
        <name>FAD</name>
        <dbReference type="ChEBI" id="CHEBI:57692"/>
    </cofactor>
</comment>
<keyword evidence="5" id="KW-1185">Reference proteome</keyword>
<dbReference type="AlphaFoldDB" id="A0A5D2PIA2"/>
<evidence type="ECO:0000256" key="2">
    <source>
        <dbReference type="ARBA" id="ARBA00022630"/>
    </source>
</evidence>
<keyword evidence="3" id="KW-0274">FAD</keyword>
<accession>A0A5D2PIA2</accession>
<gene>
    <name evidence="4" type="ORF">ES332_A08G227700v1</name>
</gene>
<keyword evidence="2" id="KW-0285">Flavoprotein</keyword>
<proteinExistence type="predicted"/>
<sequence length="108" mass="12370">MRVGWDARLVNESYPWMEKQIVHQPKLAPWQDAFKDSLLNIGVSPYNGFTYDHIYRTKVGGTIFDRFGHRHTVAELLASTDPEMLTVLVYATVQKVLFDKSVGSGQRQ</sequence>
<dbReference type="PANTHER" id="PTHR45968:SF5">
    <property type="entry name" value="PROTEIN HOTHEAD"/>
    <property type="match status" value="1"/>
</dbReference>
<dbReference type="InterPro" id="IPR036188">
    <property type="entry name" value="FAD/NAD-bd_sf"/>
</dbReference>